<feature type="transmembrane region" description="Helical" evidence="1">
    <location>
        <begin position="12"/>
        <end position="31"/>
    </location>
</feature>
<keyword evidence="1" id="KW-0472">Membrane</keyword>
<proteinExistence type="predicted"/>
<keyword evidence="1" id="KW-1133">Transmembrane helix</keyword>
<evidence type="ECO:0000313" key="2">
    <source>
        <dbReference type="EMBL" id="EDM01851.1"/>
    </source>
</evidence>
<sequence length="52" mass="5893">MAQELTLQVVCYGARLLSYFGLSAFLYVLTLSEVHDLLMSKLDNRLFSFTSS</sequence>
<gene>
    <name evidence="2" type="ORF">rCG_30231</name>
</gene>
<evidence type="ECO:0000313" key="3">
    <source>
        <dbReference type="Proteomes" id="UP000234681"/>
    </source>
</evidence>
<evidence type="ECO:0000256" key="1">
    <source>
        <dbReference type="SAM" id="Phobius"/>
    </source>
</evidence>
<organism evidence="2 3">
    <name type="scientific">Rattus norvegicus</name>
    <name type="common">Rat</name>
    <dbReference type="NCBI Taxonomy" id="10116"/>
    <lineage>
        <taxon>Eukaryota</taxon>
        <taxon>Metazoa</taxon>
        <taxon>Chordata</taxon>
        <taxon>Craniata</taxon>
        <taxon>Vertebrata</taxon>
        <taxon>Euteleostomi</taxon>
        <taxon>Mammalia</taxon>
        <taxon>Eutheria</taxon>
        <taxon>Euarchontoglires</taxon>
        <taxon>Glires</taxon>
        <taxon>Rodentia</taxon>
        <taxon>Myomorpha</taxon>
        <taxon>Muroidea</taxon>
        <taxon>Muridae</taxon>
        <taxon>Murinae</taxon>
        <taxon>Rattus</taxon>
    </lineage>
</organism>
<dbReference type="Proteomes" id="UP000234681">
    <property type="component" value="Chromosome 4"/>
</dbReference>
<keyword evidence="1" id="KW-0812">Transmembrane</keyword>
<dbReference type="AlphaFoldDB" id="A6ILT8"/>
<protein>
    <submittedName>
        <fullName evidence="2">RCG30231</fullName>
    </submittedName>
</protein>
<dbReference type="EMBL" id="CH473964">
    <property type="protein sequence ID" value="EDM01851.1"/>
    <property type="molecule type" value="Genomic_DNA"/>
</dbReference>
<reference evidence="2 3" key="1">
    <citation type="submission" date="2005-09" db="EMBL/GenBank/DDBJ databases">
        <authorList>
            <person name="Mural R.J."/>
            <person name="Li P.W."/>
            <person name="Adams M.D."/>
            <person name="Amanatides P.G."/>
            <person name="Baden-Tillson H."/>
            <person name="Barnstead M."/>
            <person name="Chin S.H."/>
            <person name="Dew I."/>
            <person name="Evans C.A."/>
            <person name="Ferriera S."/>
            <person name="Flanigan M."/>
            <person name="Fosler C."/>
            <person name="Glodek A."/>
            <person name="Gu Z."/>
            <person name="Holt R.A."/>
            <person name="Jennings D."/>
            <person name="Kraft C.L."/>
            <person name="Lu F."/>
            <person name="Nguyen T."/>
            <person name="Nusskern D.R."/>
            <person name="Pfannkoch C.M."/>
            <person name="Sitter C."/>
            <person name="Sutton G.G."/>
            <person name="Venter J.C."/>
            <person name="Wang Z."/>
            <person name="Woodage T."/>
            <person name="Zheng X.H."/>
            <person name="Zhong F."/>
        </authorList>
    </citation>
    <scope>NUCLEOTIDE SEQUENCE [LARGE SCALE GENOMIC DNA]</scope>
    <source>
        <strain>BN</strain>
        <strain evidence="3">Sprague-Dawley</strain>
    </source>
</reference>
<accession>A6ILT8</accession>
<name>A6ILT8_RAT</name>